<keyword evidence="1" id="KW-0378">Hydrolase</keyword>
<comment type="similarity">
    <text evidence="1">Belongs to the peptidase C69 family.</text>
</comment>
<name>I7LIS8_9CLOT</name>
<reference evidence="2" key="1">
    <citation type="journal article" date="2011" name="J. Bacteriol.">
        <title>Draft genome sequence of Caloramator australicus strain RC3T, a thermoanaerobe from the Great Artesian Basin of Australia.</title>
        <authorList>
            <person name="Ogg C.D."/>
            <person name="Patel B.K.C."/>
        </authorList>
    </citation>
    <scope>NUCLEOTIDE SEQUENCE [LARGE SCALE GENOMIC DNA]</scope>
    <source>
        <strain evidence="2">RC3</strain>
    </source>
</reference>
<dbReference type="EC" id="3.4.-.-" evidence="1"/>
<sequence length="471" mass="54287">MCDSFVVLPEFTEYDSMILAKNSDRPEFDCQPLVYNSRRKNSKGETLKLAYVEIPEADITYATIGSSPYWCWGYEKGFNEFGVAIANEAIFTKDLKINIKKAKKGMHIEKGIIGMELIRLGLERGQTAKEALEIMTYLVEKYGQWGSGIPTVDHIENPYNNSYIVCDGNEAWILETIGKNWAAKKVTDRFYAISNEMSIRTNWDISSENIINDAINNGWWEEENGAFDLAFVYTDFEKPLQVSHLRVQRMNYLLKEGVKEFGKINLKWIKKILRDHYEDTFLEGPKFNAALPDFLSICMHSSPANFTWGNTASSAIFIIPKNEKHLPILWWTPLTPCTGLYIPIFIDGDAIPEILSKAGTFGKANIDPSKVQKDEYLHNSYWWIFKELLDIIKGDEFGSRFNIRQKIVREVFDNLENRWEIELRKIEKEAIELKFNGQKEKASKILADFTKTCVEEAIQTVNKVKKLILEV</sequence>
<gene>
    <name evidence="2" type="ORF">CAAU_1108</name>
</gene>
<dbReference type="STRING" id="857293.CAAU_1108"/>
<evidence type="ECO:0000313" key="2">
    <source>
        <dbReference type="EMBL" id="CCJ33192.1"/>
    </source>
</evidence>
<reference evidence="2" key="2">
    <citation type="submission" date="2011-07" db="EMBL/GenBank/DDBJ databases">
        <authorList>
            <person name="Patel B."/>
        </authorList>
    </citation>
    <scope>NUCLEOTIDE SEQUENCE</scope>
    <source>
        <strain evidence="2">RC3</strain>
    </source>
</reference>
<dbReference type="eggNOG" id="COG4690">
    <property type="taxonomic scope" value="Bacteria"/>
</dbReference>
<dbReference type="RefSeq" id="WP_008908463.1">
    <property type="nucleotide sequence ID" value="NZ_CAKP01000065.1"/>
</dbReference>
<evidence type="ECO:0000313" key="3">
    <source>
        <dbReference type="Proteomes" id="UP000007652"/>
    </source>
</evidence>
<dbReference type="Gene3D" id="3.60.60.10">
    <property type="entry name" value="Penicillin V Acylase, Chain A"/>
    <property type="match status" value="1"/>
</dbReference>
<accession>I7LIS8</accession>
<comment type="caution">
    <text evidence="2">The sequence shown here is derived from an EMBL/GenBank/DDBJ whole genome shotgun (WGS) entry which is preliminary data.</text>
</comment>
<dbReference type="Pfam" id="PF03577">
    <property type="entry name" value="Peptidase_C69"/>
    <property type="match status" value="1"/>
</dbReference>
<dbReference type="AlphaFoldDB" id="I7LIS8"/>
<comment type="catalytic activity">
    <reaction evidence="1">
        <text>an L-aminoacyl-L-amino acid + H2O = 2 an L-alpha-amino acid</text>
        <dbReference type="Rhea" id="RHEA:48940"/>
        <dbReference type="ChEBI" id="CHEBI:15377"/>
        <dbReference type="ChEBI" id="CHEBI:59869"/>
        <dbReference type="ChEBI" id="CHEBI:77460"/>
    </reaction>
</comment>
<dbReference type="EMBL" id="CAKP01000065">
    <property type="protein sequence ID" value="CCJ33192.1"/>
    <property type="molecule type" value="Genomic_DNA"/>
</dbReference>
<proteinExistence type="inferred from homology"/>
<keyword evidence="1" id="KW-0645">Protease</keyword>
<keyword evidence="3" id="KW-1185">Reference proteome</keyword>
<organism evidence="2 3">
    <name type="scientific">Caloramator australicus RC3</name>
    <dbReference type="NCBI Taxonomy" id="857293"/>
    <lineage>
        <taxon>Bacteria</taxon>
        <taxon>Bacillati</taxon>
        <taxon>Bacillota</taxon>
        <taxon>Clostridia</taxon>
        <taxon>Eubacteriales</taxon>
        <taxon>Clostridiaceae</taxon>
        <taxon>Caloramator</taxon>
    </lineage>
</organism>
<dbReference type="InterPro" id="IPR005322">
    <property type="entry name" value="Peptidase_C69"/>
</dbReference>
<dbReference type="Proteomes" id="UP000007652">
    <property type="component" value="Unassembled WGS sequence"/>
</dbReference>
<dbReference type="PANTHER" id="PTHR12994">
    <property type="entry name" value="SECERNIN"/>
    <property type="match status" value="1"/>
</dbReference>
<dbReference type="GO" id="GO:0070004">
    <property type="term" value="F:cysteine-type exopeptidase activity"/>
    <property type="evidence" value="ECO:0007669"/>
    <property type="project" value="InterPro"/>
</dbReference>
<dbReference type="PANTHER" id="PTHR12994:SF17">
    <property type="entry name" value="LD30995P"/>
    <property type="match status" value="1"/>
</dbReference>
<dbReference type="OrthoDB" id="9764088at2"/>
<dbReference type="GO" id="GO:0006508">
    <property type="term" value="P:proteolysis"/>
    <property type="evidence" value="ECO:0007669"/>
    <property type="project" value="UniProtKB-KW"/>
</dbReference>
<protein>
    <recommendedName>
        <fullName evidence="1">Dipeptidase</fullName>
        <ecNumber evidence="1">3.4.-.-</ecNumber>
    </recommendedName>
</protein>
<keyword evidence="1" id="KW-0224">Dipeptidase</keyword>
<evidence type="ECO:0000256" key="1">
    <source>
        <dbReference type="RuleBase" id="RU364089"/>
    </source>
</evidence>
<dbReference type="GO" id="GO:0016805">
    <property type="term" value="F:dipeptidase activity"/>
    <property type="evidence" value="ECO:0007669"/>
    <property type="project" value="UniProtKB-KW"/>
</dbReference>